<gene>
    <name evidence="2" type="ORF">LCGC14_1039330</name>
</gene>
<feature type="transmembrane region" description="Helical" evidence="1">
    <location>
        <begin position="79"/>
        <end position="99"/>
    </location>
</feature>
<keyword evidence="1" id="KW-0812">Transmembrane</keyword>
<evidence type="ECO:0000313" key="2">
    <source>
        <dbReference type="EMBL" id="KKN10160.1"/>
    </source>
</evidence>
<keyword evidence="1" id="KW-0472">Membrane</keyword>
<protein>
    <recommendedName>
        <fullName evidence="3">Polyurethanase</fullName>
    </recommendedName>
</protein>
<sequence length="139" mass="15248">MIEQSAKVVKFDDKTVWVEAERQSTCSGCQVKQGCGTGMLAKHVGKRFSSIAVIKTSDVSVGQQVQLAIPEETLLQGAFLMYILPLILMFIMAAGARALNFNETIEIFAGLGGLLLGFYWVKLNLSNKKDGFQARITEE</sequence>
<dbReference type="AlphaFoldDB" id="A0A0F9MS84"/>
<dbReference type="PANTHER" id="PTHR35867:SF1">
    <property type="entry name" value="PROTEIN RSEC"/>
    <property type="match status" value="1"/>
</dbReference>
<keyword evidence="1" id="KW-1133">Transmembrane helix</keyword>
<dbReference type="Pfam" id="PF04246">
    <property type="entry name" value="RseC_MucC"/>
    <property type="match status" value="1"/>
</dbReference>
<dbReference type="EMBL" id="LAZR01004270">
    <property type="protein sequence ID" value="KKN10160.1"/>
    <property type="molecule type" value="Genomic_DNA"/>
</dbReference>
<comment type="caution">
    <text evidence="2">The sequence shown here is derived from an EMBL/GenBank/DDBJ whole genome shotgun (WGS) entry which is preliminary data.</text>
</comment>
<dbReference type="InterPro" id="IPR026268">
    <property type="entry name" value="RseC"/>
</dbReference>
<organism evidence="2">
    <name type="scientific">marine sediment metagenome</name>
    <dbReference type="NCBI Taxonomy" id="412755"/>
    <lineage>
        <taxon>unclassified sequences</taxon>
        <taxon>metagenomes</taxon>
        <taxon>ecological metagenomes</taxon>
    </lineage>
</organism>
<dbReference type="InterPro" id="IPR007359">
    <property type="entry name" value="SigmaE_reg_RseC_MucC"/>
</dbReference>
<evidence type="ECO:0008006" key="3">
    <source>
        <dbReference type="Google" id="ProtNLM"/>
    </source>
</evidence>
<proteinExistence type="predicted"/>
<dbReference type="PANTHER" id="PTHR35867">
    <property type="entry name" value="PROTEIN RSEC"/>
    <property type="match status" value="1"/>
</dbReference>
<name>A0A0F9MS84_9ZZZZ</name>
<evidence type="ECO:0000256" key="1">
    <source>
        <dbReference type="SAM" id="Phobius"/>
    </source>
</evidence>
<feature type="transmembrane region" description="Helical" evidence="1">
    <location>
        <begin position="105"/>
        <end position="125"/>
    </location>
</feature>
<reference evidence="2" key="1">
    <citation type="journal article" date="2015" name="Nature">
        <title>Complex archaea that bridge the gap between prokaryotes and eukaryotes.</title>
        <authorList>
            <person name="Spang A."/>
            <person name="Saw J.H."/>
            <person name="Jorgensen S.L."/>
            <person name="Zaremba-Niedzwiedzka K."/>
            <person name="Martijn J."/>
            <person name="Lind A.E."/>
            <person name="van Eijk R."/>
            <person name="Schleper C."/>
            <person name="Guy L."/>
            <person name="Ettema T.J."/>
        </authorList>
    </citation>
    <scope>NUCLEOTIDE SEQUENCE</scope>
</reference>
<dbReference type="PIRSF" id="PIRSF004923">
    <property type="entry name" value="RseC"/>
    <property type="match status" value="1"/>
</dbReference>
<accession>A0A0F9MS84</accession>